<dbReference type="Pfam" id="PF13404">
    <property type="entry name" value="HTH_AsnC-type"/>
    <property type="match status" value="1"/>
</dbReference>
<dbReference type="InterPro" id="IPR019887">
    <property type="entry name" value="Tscrpt_reg_AsnC/Lrp_C"/>
</dbReference>
<dbReference type="GO" id="GO:0043565">
    <property type="term" value="F:sequence-specific DNA binding"/>
    <property type="evidence" value="ECO:0007669"/>
    <property type="project" value="InterPro"/>
</dbReference>
<dbReference type="CDD" id="cd00090">
    <property type="entry name" value="HTH_ARSR"/>
    <property type="match status" value="1"/>
</dbReference>
<evidence type="ECO:0000313" key="6">
    <source>
        <dbReference type="Proteomes" id="UP000032352"/>
    </source>
</evidence>
<proteinExistence type="predicted"/>
<dbReference type="SUPFAM" id="SSF54909">
    <property type="entry name" value="Dimeric alpha+beta barrel"/>
    <property type="match status" value="1"/>
</dbReference>
<feature type="domain" description="HTH asnC-type" evidence="4">
    <location>
        <begin position="4"/>
        <end position="64"/>
    </location>
</feature>
<keyword evidence="6" id="KW-1185">Reference proteome</keyword>
<dbReference type="GO" id="GO:0005829">
    <property type="term" value="C:cytosol"/>
    <property type="evidence" value="ECO:0007669"/>
    <property type="project" value="TreeGrafter"/>
</dbReference>
<dbReference type="InterPro" id="IPR036388">
    <property type="entry name" value="WH-like_DNA-bd_sf"/>
</dbReference>
<dbReference type="Gene3D" id="1.10.10.10">
    <property type="entry name" value="Winged helix-like DNA-binding domain superfamily/Winged helix DNA-binding domain"/>
    <property type="match status" value="1"/>
</dbReference>
<name>A0AAF0C8H9_9GAMM</name>
<reference evidence="5 6" key="1">
    <citation type="journal article" date="2015" name="Genome Announc.">
        <title>Draft Genome Sequences of Marine Isolates of Thalassomonas viridans and Thalassomonas actiniarum.</title>
        <authorList>
            <person name="Olonade I."/>
            <person name="van Zyl L.J."/>
            <person name="Trindade M."/>
        </authorList>
    </citation>
    <scope>NUCLEOTIDE SEQUENCE [LARGE SCALE GENOMIC DNA]</scope>
    <source>
        <strain evidence="5 6">XOM25</strain>
    </source>
</reference>
<dbReference type="KEGG" id="tvd:SG34_026205"/>
<dbReference type="SUPFAM" id="SSF46785">
    <property type="entry name" value="Winged helix' DNA-binding domain"/>
    <property type="match status" value="1"/>
</dbReference>
<dbReference type="Gene3D" id="3.30.70.920">
    <property type="match status" value="1"/>
</dbReference>
<dbReference type="PANTHER" id="PTHR30154">
    <property type="entry name" value="LEUCINE-RESPONSIVE REGULATORY PROTEIN"/>
    <property type="match status" value="1"/>
</dbReference>
<gene>
    <name evidence="5" type="ORF">SG34_026205</name>
</gene>
<dbReference type="PRINTS" id="PR00033">
    <property type="entry name" value="HTHASNC"/>
</dbReference>
<reference evidence="5 6" key="2">
    <citation type="journal article" date="2022" name="Mar. Drugs">
        <title>Bioassay-Guided Fractionation Leads to the Detection of Cholic Acid Generated by the Rare Thalassomonas sp.</title>
        <authorList>
            <person name="Pheiffer F."/>
            <person name="Schneider Y.K."/>
            <person name="Hansen E.H."/>
            <person name="Andersen J.H."/>
            <person name="Isaksson J."/>
            <person name="Busche T."/>
            <person name="R C."/>
            <person name="Kalinowski J."/>
            <person name="Zyl L.V."/>
            <person name="Trindade M."/>
        </authorList>
    </citation>
    <scope>NUCLEOTIDE SEQUENCE [LARGE SCALE GENOMIC DNA]</scope>
    <source>
        <strain evidence="5 6">XOM25</strain>
    </source>
</reference>
<keyword evidence="3" id="KW-0804">Transcription</keyword>
<dbReference type="PROSITE" id="PS50956">
    <property type="entry name" value="HTH_ASNC_2"/>
    <property type="match status" value="1"/>
</dbReference>
<evidence type="ECO:0000256" key="3">
    <source>
        <dbReference type="ARBA" id="ARBA00023163"/>
    </source>
</evidence>
<dbReference type="InterPro" id="IPR036390">
    <property type="entry name" value="WH_DNA-bd_sf"/>
</dbReference>
<dbReference type="InterPro" id="IPR000485">
    <property type="entry name" value="AsnC-type_HTH_dom"/>
</dbReference>
<dbReference type="InterPro" id="IPR019888">
    <property type="entry name" value="Tscrpt_reg_AsnC-like"/>
</dbReference>
<dbReference type="SMART" id="SM00344">
    <property type="entry name" value="HTH_ASNC"/>
    <property type="match status" value="1"/>
</dbReference>
<evidence type="ECO:0000256" key="1">
    <source>
        <dbReference type="ARBA" id="ARBA00023015"/>
    </source>
</evidence>
<dbReference type="PANTHER" id="PTHR30154:SF34">
    <property type="entry name" value="TRANSCRIPTIONAL REGULATOR AZLB"/>
    <property type="match status" value="1"/>
</dbReference>
<dbReference type="GO" id="GO:0043200">
    <property type="term" value="P:response to amino acid"/>
    <property type="evidence" value="ECO:0007669"/>
    <property type="project" value="TreeGrafter"/>
</dbReference>
<dbReference type="Pfam" id="PF01037">
    <property type="entry name" value="AsnC_trans_reg"/>
    <property type="match status" value="1"/>
</dbReference>
<dbReference type="EMBL" id="CP059733">
    <property type="protein sequence ID" value="WDE04768.1"/>
    <property type="molecule type" value="Genomic_DNA"/>
</dbReference>
<accession>A0AAF0C8H9</accession>
<dbReference type="InterPro" id="IPR011991">
    <property type="entry name" value="ArsR-like_HTH"/>
</dbReference>
<sequence>MSDLDHIDRQLIGLLRSDARTSVSQLAKTIDVSRATVQNRINRLEKRGVITGYTALVSPGTNEQVSLIRALMNIELKGTSTKNVKQALMAEPSVCAIHTTNGRWDMIVELQTKSLEEFDQVLGRIRDINEVSASETSILLSSHRISSQEL</sequence>
<evidence type="ECO:0000313" key="5">
    <source>
        <dbReference type="EMBL" id="WDE04768.1"/>
    </source>
</evidence>
<keyword evidence="2" id="KW-0238">DNA-binding</keyword>
<dbReference type="Proteomes" id="UP000032352">
    <property type="component" value="Chromosome"/>
</dbReference>
<evidence type="ECO:0000256" key="2">
    <source>
        <dbReference type="ARBA" id="ARBA00023125"/>
    </source>
</evidence>
<dbReference type="InterPro" id="IPR011008">
    <property type="entry name" value="Dimeric_a/b-barrel"/>
</dbReference>
<protein>
    <submittedName>
        <fullName evidence="5">Lrp/AsnC family transcriptional regulator</fullName>
    </submittedName>
</protein>
<dbReference type="AlphaFoldDB" id="A0AAF0C8H9"/>
<evidence type="ECO:0000259" key="4">
    <source>
        <dbReference type="PROSITE" id="PS50956"/>
    </source>
</evidence>
<organism evidence="5 6">
    <name type="scientific">Thalassomonas viridans</name>
    <dbReference type="NCBI Taxonomy" id="137584"/>
    <lineage>
        <taxon>Bacteria</taxon>
        <taxon>Pseudomonadati</taxon>
        <taxon>Pseudomonadota</taxon>
        <taxon>Gammaproteobacteria</taxon>
        <taxon>Alteromonadales</taxon>
        <taxon>Colwelliaceae</taxon>
        <taxon>Thalassomonas</taxon>
    </lineage>
</organism>
<dbReference type="RefSeq" id="WP_044839592.1">
    <property type="nucleotide sequence ID" value="NZ_CP059733.1"/>
</dbReference>
<dbReference type="GO" id="GO:0006355">
    <property type="term" value="P:regulation of DNA-templated transcription"/>
    <property type="evidence" value="ECO:0007669"/>
    <property type="project" value="UniProtKB-ARBA"/>
</dbReference>
<keyword evidence="1" id="KW-0805">Transcription regulation</keyword>